<dbReference type="AlphaFoldDB" id="A0A937VZY2"/>
<dbReference type="InterPro" id="IPR029058">
    <property type="entry name" value="AB_hydrolase_fold"/>
</dbReference>
<name>A0A937VZY2_UNCTE</name>
<dbReference type="SUPFAM" id="SSF53474">
    <property type="entry name" value="alpha/beta-Hydrolases"/>
    <property type="match status" value="1"/>
</dbReference>
<comment type="caution">
    <text evidence="1">The sequence shown here is derived from an EMBL/GenBank/DDBJ whole genome shotgun (WGS) entry which is preliminary data.</text>
</comment>
<proteinExistence type="predicted"/>
<evidence type="ECO:0008006" key="3">
    <source>
        <dbReference type="Google" id="ProtNLM"/>
    </source>
</evidence>
<dbReference type="EMBL" id="VGLS01000291">
    <property type="protein sequence ID" value="MBM3224283.1"/>
    <property type="molecule type" value="Genomic_DNA"/>
</dbReference>
<organism evidence="1 2">
    <name type="scientific">Tectimicrobiota bacterium</name>
    <dbReference type="NCBI Taxonomy" id="2528274"/>
    <lineage>
        <taxon>Bacteria</taxon>
        <taxon>Pseudomonadati</taxon>
        <taxon>Nitrospinota/Tectimicrobiota group</taxon>
        <taxon>Candidatus Tectimicrobiota</taxon>
    </lineage>
</organism>
<reference evidence="1" key="1">
    <citation type="submission" date="2019-03" db="EMBL/GenBank/DDBJ databases">
        <title>Lake Tanganyika Metagenome-Assembled Genomes (MAGs).</title>
        <authorList>
            <person name="Tran P."/>
        </authorList>
    </citation>
    <scope>NUCLEOTIDE SEQUENCE</scope>
    <source>
        <strain evidence="1">K_DeepCast_65m_m2_066</strain>
    </source>
</reference>
<accession>A0A937VZY2</accession>
<dbReference type="Gene3D" id="3.40.50.1820">
    <property type="entry name" value="alpha/beta hydrolase"/>
    <property type="match status" value="1"/>
</dbReference>
<gene>
    <name evidence="1" type="ORF">FJZ47_10820</name>
</gene>
<protein>
    <recommendedName>
        <fullName evidence="3">AB hydrolase-1 domain-containing protein</fullName>
    </recommendedName>
</protein>
<evidence type="ECO:0000313" key="2">
    <source>
        <dbReference type="Proteomes" id="UP000712673"/>
    </source>
</evidence>
<evidence type="ECO:0000313" key="1">
    <source>
        <dbReference type="EMBL" id="MBM3224283.1"/>
    </source>
</evidence>
<sequence length="162" mass="17817">MTTATAFGGMCLFDAARAAGSTCTVEVLPEDKFVQANGMRLHYLDWDNSTKPKMLLLHGGAQSAHSWDFFALAMWEHFHIVALDQRSHGDSAWSEAGDSVLALGRRGMRIVSGFLVGDDYAGYTLCCHGGEVSRGWQGNPPGYGRERLRVFFGRSRTLNSKI</sequence>
<dbReference type="Proteomes" id="UP000712673">
    <property type="component" value="Unassembled WGS sequence"/>
</dbReference>